<organism evidence="1">
    <name type="scientific">marine sediment metagenome</name>
    <dbReference type="NCBI Taxonomy" id="412755"/>
    <lineage>
        <taxon>unclassified sequences</taxon>
        <taxon>metagenomes</taxon>
        <taxon>ecological metagenomes</taxon>
    </lineage>
</organism>
<proteinExistence type="predicted"/>
<comment type="caution">
    <text evidence="1">The sequence shown here is derived from an EMBL/GenBank/DDBJ whole genome shotgun (WGS) entry which is preliminary data.</text>
</comment>
<evidence type="ECO:0008006" key="2">
    <source>
        <dbReference type="Google" id="ProtNLM"/>
    </source>
</evidence>
<dbReference type="InterPro" id="IPR029086">
    <property type="entry name" value="Imm19"/>
</dbReference>
<sequence>MTNQIKSEDIKNNTFFWCFYIGLFRGYDEINELNIDEALEGIAINNDELHDWENTFLTTKDPDENVRFIGGKLNQEMSFHIEFQESEILYYLNDIYIGNLGGHFEAWFLTFDELIKFGKFDLLFLLLLPMTGIEKKQIEPAKNLIAEYLKSIPLFEEKAEYISECIVNGLIMEGNFSTDAEIGIVNNQNHSVRNIEKYPRYRDDIKKLNLALKLLIK</sequence>
<dbReference type="Pfam" id="PF15563">
    <property type="entry name" value="Imm19"/>
    <property type="match status" value="1"/>
</dbReference>
<accession>A0A0F9YSZ6</accession>
<dbReference type="EMBL" id="LAZR01000011">
    <property type="protein sequence ID" value="KKO07864.1"/>
    <property type="molecule type" value="Genomic_DNA"/>
</dbReference>
<dbReference type="AlphaFoldDB" id="A0A0F9YSZ6"/>
<evidence type="ECO:0000313" key="1">
    <source>
        <dbReference type="EMBL" id="KKO07864.1"/>
    </source>
</evidence>
<name>A0A0F9YSZ6_9ZZZZ</name>
<protein>
    <recommendedName>
        <fullName evidence="2">Immunity protein 19</fullName>
    </recommendedName>
</protein>
<gene>
    <name evidence="1" type="ORF">LCGC14_0052060</name>
</gene>
<reference evidence="1" key="1">
    <citation type="journal article" date="2015" name="Nature">
        <title>Complex archaea that bridge the gap between prokaryotes and eukaryotes.</title>
        <authorList>
            <person name="Spang A."/>
            <person name="Saw J.H."/>
            <person name="Jorgensen S.L."/>
            <person name="Zaremba-Niedzwiedzka K."/>
            <person name="Martijn J."/>
            <person name="Lind A.E."/>
            <person name="van Eijk R."/>
            <person name="Schleper C."/>
            <person name="Guy L."/>
            <person name="Ettema T.J."/>
        </authorList>
    </citation>
    <scope>NUCLEOTIDE SEQUENCE</scope>
</reference>